<dbReference type="GO" id="GO:0016567">
    <property type="term" value="P:protein ubiquitination"/>
    <property type="evidence" value="ECO:0007669"/>
    <property type="project" value="InterPro"/>
</dbReference>
<evidence type="ECO:0000256" key="4">
    <source>
        <dbReference type="SAM" id="Coils"/>
    </source>
</evidence>
<dbReference type="InterPro" id="IPR003613">
    <property type="entry name" value="Ubox_domain"/>
</dbReference>
<proteinExistence type="predicted"/>
<feature type="coiled-coil region" evidence="4">
    <location>
        <begin position="463"/>
        <end position="497"/>
    </location>
</feature>
<feature type="repeat" description="ANK" evidence="3">
    <location>
        <begin position="816"/>
        <end position="851"/>
    </location>
</feature>
<feature type="compositionally biased region" description="Polar residues" evidence="5">
    <location>
        <begin position="552"/>
        <end position="576"/>
    </location>
</feature>
<feature type="compositionally biased region" description="Pro residues" evidence="5">
    <location>
        <begin position="525"/>
        <end position="535"/>
    </location>
</feature>
<evidence type="ECO:0000259" key="7">
    <source>
        <dbReference type="PROSITE" id="PS51698"/>
    </source>
</evidence>
<keyword evidence="2 3" id="KW-0040">ANK repeat</keyword>
<dbReference type="PROSITE" id="PS50297">
    <property type="entry name" value="ANK_REP_REGION"/>
    <property type="match status" value="6"/>
</dbReference>
<feature type="compositionally biased region" description="Polar residues" evidence="5">
    <location>
        <begin position="449"/>
        <end position="458"/>
    </location>
</feature>
<feature type="region of interest" description="Disordered" evidence="5">
    <location>
        <begin position="652"/>
        <end position="674"/>
    </location>
</feature>
<feature type="chain" id="PRO_5031229312" description="U-box domain-containing protein" evidence="6">
    <location>
        <begin position="22"/>
        <end position="1168"/>
    </location>
</feature>
<dbReference type="SUPFAM" id="SSF48403">
    <property type="entry name" value="Ankyrin repeat"/>
    <property type="match status" value="1"/>
</dbReference>
<evidence type="ECO:0000256" key="5">
    <source>
        <dbReference type="SAM" id="MobiDB-lite"/>
    </source>
</evidence>
<feature type="compositionally biased region" description="Polar residues" evidence="5">
    <location>
        <begin position="652"/>
        <end position="664"/>
    </location>
</feature>
<feature type="region of interest" description="Disordered" evidence="5">
    <location>
        <begin position="425"/>
        <end position="463"/>
    </location>
</feature>
<dbReference type="CDD" id="cd16655">
    <property type="entry name" value="RING-Ubox_WDSUB1-like"/>
    <property type="match status" value="1"/>
</dbReference>
<feature type="repeat" description="ANK" evidence="3">
    <location>
        <begin position="999"/>
        <end position="1032"/>
    </location>
</feature>
<feature type="repeat" description="ANK" evidence="3">
    <location>
        <begin position="1080"/>
        <end position="1112"/>
    </location>
</feature>
<dbReference type="SMART" id="SM00248">
    <property type="entry name" value="ANK"/>
    <property type="match status" value="11"/>
</dbReference>
<dbReference type="AlphaFoldDB" id="A0A7S1A594"/>
<dbReference type="Pfam" id="PF04564">
    <property type="entry name" value="U-box"/>
    <property type="match status" value="1"/>
</dbReference>
<reference evidence="8" key="1">
    <citation type="submission" date="2021-01" db="EMBL/GenBank/DDBJ databases">
        <authorList>
            <person name="Corre E."/>
            <person name="Pelletier E."/>
            <person name="Niang G."/>
            <person name="Scheremetjew M."/>
            <person name="Finn R."/>
            <person name="Kale V."/>
            <person name="Holt S."/>
            <person name="Cochrane G."/>
            <person name="Meng A."/>
            <person name="Brown T."/>
            <person name="Cohen L."/>
        </authorList>
    </citation>
    <scope>NUCLEOTIDE SEQUENCE</scope>
</reference>
<keyword evidence="4" id="KW-0175">Coiled coil</keyword>
<protein>
    <recommendedName>
        <fullName evidence="7">U-box domain-containing protein</fullName>
    </recommendedName>
</protein>
<organism evidence="8">
    <name type="scientific">Noctiluca scintillans</name>
    <name type="common">Sea sparkle</name>
    <name type="synonym">Red tide dinoflagellate</name>
    <dbReference type="NCBI Taxonomy" id="2966"/>
    <lineage>
        <taxon>Eukaryota</taxon>
        <taxon>Sar</taxon>
        <taxon>Alveolata</taxon>
        <taxon>Dinophyceae</taxon>
        <taxon>Noctilucales</taxon>
        <taxon>Noctilucaceae</taxon>
        <taxon>Noctiluca</taxon>
    </lineage>
</organism>
<evidence type="ECO:0000256" key="6">
    <source>
        <dbReference type="SAM" id="SignalP"/>
    </source>
</evidence>
<dbReference type="PANTHER" id="PTHR24198">
    <property type="entry name" value="ANKYRIN REPEAT AND PROTEIN KINASE DOMAIN-CONTAINING PROTEIN"/>
    <property type="match status" value="1"/>
</dbReference>
<dbReference type="PRINTS" id="PR01415">
    <property type="entry name" value="ANKYRIN"/>
</dbReference>
<evidence type="ECO:0000256" key="2">
    <source>
        <dbReference type="ARBA" id="ARBA00023043"/>
    </source>
</evidence>
<evidence type="ECO:0000256" key="3">
    <source>
        <dbReference type="PROSITE-ProRule" id="PRU00023"/>
    </source>
</evidence>
<gene>
    <name evidence="8" type="ORF">NSCI0253_LOCUS17533</name>
</gene>
<dbReference type="InterPro" id="IPR002110">
    <property type="entry name" value="Ankyrin_rpt"/>
</dbReference>
<feature type="repeat" description="ANK" evidence="3">
    <location>
        <begin position="933"/>
        <end position="965"/>
    </location>
</feature>
<name>A0A7S1A594_NOCSC</name>
<dbReference type="EMBL" id="HBFQ01024792">
    <property type="protein sequence ID" value="CAD8843185.1"/>
    <property type="molecule type" value="Transcribed_RNA"/>
</dbReference>
<feature type="compositionally biased region" description="Low complexity" evidence="5">
    <location>
        <begin position="665"/>
        <end position="674"/>
    </location>
</feature>
<dbReference type="SMART" id="SM00504">
    <property type="entry name" value="Ubox"/>
    <property type="match status" value="1"/>
</dbReference>
<dbReference type="Gene3D" id="1.25.40.20">
    <property type="entry name" value="Ankyrin repeat-containing domain"/>
    <property type="match status" value="6"/>
</dbReference>
<dbReference type="PANTHER" id="PTHR24198:SF165">
    <property type="entry name" value="ANKYRIN REPEAT-CONTAINING PROTEIN-RELATED"/>
    <property type="match status" value="1"/>
</dbReference>
<feature type="domain" description="U-box" evidence="7">
    <location>
        <begin position="118"/>
        <end position="202"/>
    </location>
</feature>
<dbReference type="GO" id="GO:0004842">
    <property type="term" value="F:ubiquitin-protein transferase activity"/>
    <property type="evidence" value="ECO:0007669"/>
    <property type="project" value="InterPro"/>
</dbReference>
<feature type="signal peptide" evidence="6">
    <location>
        <begin position="1"/>
        <end position="21"/>
    </location>
</feature>
<feature type="region of interest" description="Disordered" evidence="5">
    <location>
        <begin position="516"/>
        <end position="622"/>
    </location>
</feature>
<feature type="repeat" description="ANK" evidence="3">
    <location>
        <begin position="782"/>
        <end position="814"/>
    </location>
</feature>
<dbReference type="SUPFAM" id="SSF57850">
    <property type="entry name" value="RING/U-box"/>
    <property type="match status" value="1"/>
</dbReference>
<dbReference type="Pfam" id="PF12796">
    <property type="entry name" value="Ank_2"/>
    <property type="match status" value="5"/>
</dbReference>
<keyword evidence="1" id="KW-0677">Repeat</keyword>
<dbReference type="InterPro" id="IPR013083">
    <property type="entry name" value="Znf_RING/FYVE/PHD"/>
</dbReference>
<feature type="repeat" description="ANK" evidence="3">
    <location>
        <begin position="1113"/>
        <end position="1145"/>
    </location>
</feature>
<dbReference type="PROSITE" id="PS50088">
    <property type="entry name" value="ANK_REPEAT"/>
    <property type="match status" value="8"/>
</dbReference>
<evidence type="ECO:0000313" key="8">
    <source>
        <dbReference type="EMBL" id="CAD8843185.1"/>
    </source>
</evidence>
<dbReference type="InterPro" id="IPR036770">
    <property type="entry name" value="Ankyrin_rpt-contain_sf"/>
</dbReference>
<sequence length="1168" mass="121680">MGRAVALTDMALLAVALLAVALPCLRDGTLVGCVLVLAVLVIRGERRQRDVDKILATICSRDGTRNVTPSAQDVRVDTLDGRVSAPADETAAPIESVTLTGAAQAATSVESAAQDGEDLAAELMCPITHELMQDPVLTADGHAYERAAILRWFDEHDAQQPPQGVALARSPRTGMALASRVLVPAHALRAVILRHRRSRGLPDPEPWVPPPQALPAPTPAFPPASGPPGVGSTMIVIGQGRVPDAFGGPVPMGGADGALLGGGAPILHAGFTPQADPGALPGVVPLVPGFAPTQALGDFPVQPVPPFPRRVQISLTAAAMNAAASVLNHQESTGPAGPVTVATRFGLDGVPAEQRLHLVVGHLPLLQALADVAFNTPALAVHAAPLANMLRIIQAAQAAQQQHQRAHMVNQMTQQLRHIQPQFPTQTTAGTAPAGSPTVAPPVHGDQAPSGTVQSPQAGDQGDDAVRAQIQQELNQLQQLQRLRQQFLAGHQRLQQQFLAGHQLLHEHLQNFAMAPEESARTQVDPPPVPRPGMPEPTSSRPEAPVEDLPGSSETDSGQTATSPSDVVEAQSQAETPTVPELLQDQEGPGSAAQVSTAENGTPPEYPQQGSSDPSVEASSPMQAQLQELFAQPIPNLAAPTVSTPGVAQPLQVTQQARPGSPQQGVPRMPGLPGMLGLSGVPALSSGPAACLDENECFRAARADDAATLERMLDAAHARARHHRIDDEESSHAPVVALPWALQQNSAGDSLLHAAAWEGAEQVTRFLLARLPCMATCASSRDGSTPLHYAAFQGHAPVVRRLMAAGARLEARVVSSGETPLHFAARHGHAQACLPLLELPTSGAEASSAEGLSLQRADGCTPLFLASYLGHLDVVRILLRSGADPAVGNPLQHKSALHGCAEGVDSHANSDVSVAVMEALMEANADPNARARNGWRVLHSIAASGNASLCDLLLRRGASPSAASEDGVTPLVVAATFGHEAIVHSLASAGARASDVAADGTDALHRAIMRGHERVVMALLQVAGANPSARTSNGSTALHLACWVGLLAPARVLIDGVEVEDEDPGRRRLVRADMEARTEDGDSPLHQAVFRGHREIVNLLTSRGADLNAQKMDGDTPLHLCAKQGNVAMAQLLRASGARVDVRNAVGLLPLGVAQGNAELVEVLSTSS</sequence>
<feature type="repeat" description="ANK" evidence="3">
    <location>
        <begin position="966"/>
        <end position="998"/>
    </location>
</feature>
<feature type="repeat" description="ANK" evidence="3">
    <location>
        <begin position="858"/>
        <end position="890"/>
    </location>
</feature>
<dbReference type="PROSITE" id="PS51698">
    <property type="entry name" value="U_BOX"/>
    <property type="match status" value="1"/>
</dbReference>
<keyword evidence="6" id="KW-0732">Signal</keyword>
<feature type="compositionally biased region" description="Polar residues" evidence="5">
    <location>
        <begin position="608"/>
        <end position="622"/>
    </location>
</feature>
<dbReference type="Gene3D" id="3.30.40.10">
    <property type="entry name" value="Zinc/RING finger domain, C3HC4 (zinc finger)"/>
    <property type="match status" value="1"/>
</dbReference>
<accession>A0A7S1A594</accession>
<feature type="compositionally biased region" description="Low complexity" evidence="5">
    <location>
        <begin position="425"/>
        <end position="443"/>
    </location>
</feature>
<evidence type="ECO:0000256" key="1">
    <source>
        <dbReference type="ARBA" id="ARBA00022737"/>
    </source>
</evidence>